<keyword evidence="1 2" id="KW-0732">Signal</keyword>
<sequence length="301" mass="31616">MKKLYFLASLLIATFSFGQAFTGTYDFASVTQTSGATDPTAVPTATGVTFGSFSAVNGTTAPTNSSGAGRFSFANQPVGATNANDATFTGAIDLGIYYQVTLTPQANYTIDLTQITFAMRRSGTGVRHYAVRSSLDGYASNLPASINPANSNLSTDANNVFFWTLDATATSADQLGSTITLPATFTGLSTPVTFRFYAWDAEAAGGNFSIDNVVVTGNTNNLSVSQNEISGLQVYSNNNLLFVTSDSSSDKNVVVYDMLGKVVVNETVSSQPINVANLSSGAYIVKVTEEGKTATKKLVIQ</sequence>
<feature type="signal peptide" evidence="2">
    <location>
        <begin position="1"/>
        <end position="20"/>
    </location>
</feature>
<keyword evidence="5" id="KW-1185">Reference proteome</keyword>
<gene>
    <name evidence="4" type="ORF">Q361_11215</name>
</gene>
<proteinExistence type="predicted"/>
<dbReference type="NCBIfam" id="TIGR04183">
    <property type="entry name" value="Por_Secre_tail"/>
    <property type="match status" value="1"/>
</dbReference>
<reference evidence="4 5" key="1">
    <citation type="submission" date="2018-01" db="EMBL/GenBank/DDBJ databases">
        <title>Genomic Encyclopedia of Type Strains, Phase I: the one thousand microbial genomes (KMG-I) project.</title>
        <authorList>
            <person name="Goeker M."/>
        </authorList>
    </citation>
    <scope>NUCLEOTIDE SEQUENCE [LARGE SCALE GENOMIC DNA]</scope>
    <source>
        <strain evidence="4 5">DSM 17960</strain>
    </source>
</reference>
<feature type="chain" id="PRO_5015560249" evidence="2">
    <location>
        <begin position="21"/>
        <end position="301"/>
    </location>
</feature>
<dbReference type="OrthoDB" id="1056765at2"/>
<evidence type="ECO:0000256" key="2">
    <source>
        <dbReference type="SAM" id="SignalP"/>
    </source>
</evidence>
<name>A0A2S4N672_9FLAO</name>
<dbReference type="RefSeq" id="WP_103726535.1">
    <property type="nucleotide sequence ID" value="NZ_PQNY01000012.1"/>
</dbReference>
<dbReference type="EMBL" id="PQNY01000012">
    <property type="protein sequence ID" value="POS01214.1"/>
    <property type="molecule type" value="Genomic_DNA"/>
</dbReference>
<evidence type="ECO:0000259" key="3">
    <source>
        <dbReference type="Pfam" id="PF18962"/>
    </source>
</evidence>
<organism evidence="4 5">
    <name type="scientific">Flavobacterium croceum DSM 17960</name>
    <dbReference type="NCBI Taxonomy" id="1121886"/>
    <lineage>
        <taxon>Bacteria</taxon>
        <taxon>Pseudomonadati</taxon>
        <taxon>Bacteroidota</taxon>
        <taxon>Flavobacteriia</taxon>
        <taxon>Flavobacteriales</taxon>
        <taxon>Flavobacteriaceae</taxon>
        <taxon>Flavobacterium</taxon>
    </lineage>
</organism>
<evidence type="ECO:0000313" key="4">
    <source>
        <dbReference type="EMBL" id="POS01214.1"/>
    </source>
</evidence>
<dbReference type="Proteomes" id="UP000237056">
    <property type="component" value="Unassembled WGS sequence"/>
</dbReference>
<feature type="domain" description="Secretion system C-terminal sorting" evidence="3">
    <location>
        <begin position="240"/>
        <end position="300"/>
    </location>
</feature>
<evidence type="ECO:0000256" key="1">
    <source>
        <dbReference type="ARBA" id="ARBA00022729"/>
    </source>
</evidence>
<accession>A0A2S4N672</accession>
<dbReference type="AlphaFoldDB" id="A0A2S4N672"/>
<evidence type="ECO:0000313" key="5">
    <source>
        <dbReference type="Proteomes" id="UP000237056"/>
    </source>
</evidence>
<comment type="caution">
    <text evidence="4">The sequence shown here is derived from an EMBL/GenBank/DDBJ whole genome shotgun (WGS) entry which is preliminary data.</text>
</comment>
<dbReference type="Pfam" id="PF18962">
    <property type="entry name" value="Por_Secre_tail"/>
    <property type="match status" value="1"/>
</dbReference>
<protein>
    <submittedName>
        <fullName evidence="4">Putative secreted protein (Por secretion system target)</fullName>
    </submittedName>
</protein>
<dbReference type="InterPro" id="IPR026444">
    <property type="entry name" value="Secre_tail"/>
</dbReference>